<keyword evidence="1" id="KW-0812">Transmembrane</keyword>
<keyword evidence="1" id="KW-1133">Transmembrane helix</keyword>
<keyword evidence="3" id="KW-1185">Reference proteome</keyword>
<proteinExistence type="predicted"/>
<feature type="transmembrane region" description="Helical" evidence="1">
    <location>
        <begin position="35"/>
        <end position="55"/>
    </location>
</feature>
<sequence>MWMVDFDWTNFYDDILCSQRLINANRITLNFLQNVHMLFVKFLIVEKVWVVCLILKFKMHILCCMYITLTRLRIIIMFLIYYFFNIIVFTKSCTISYFSHYTPCHFHQQLRISFYNLLLLLHRPSFSLSSKKYGLFYIRLKSILNYYYDNYLLLIIYQKCLGQNIIKDNLFKEIKDNYMKKIVIYLNYFP</sequence>
<evidence type="ECO:0008006" key="4">
    <source>
        <dbReference type="Google" id="ProtNLM"/>
    </source>
</evidence>
<dbReference type="AlphaFoldDB" id="A0A6G0U5N2"/>
<evidence type="ECO:0000313" key="2">
    <source>
        <dbReference type="EMBL" id="KAE9544431.1"/>
    </source>
</evidence>
<evidence type="ECO:0000313" key="3">
    <source>
        <dbReference type="Proteomes" id="UP000475862"/>
    </source>
</evidence>
<organism evidence="2 3">
    <name type="scientific">Aphis glycines</name>
    <name type="common">Soybean aphid</name>
    <dbReference type="NCBI Taxonomy" id="307491"/>
    <lineage>
        <taxon>Eukaryota</taxon>
        <taxon>Metazoa</taxon>
        <taxon>Ecdysozoa</taxon>
        <taxon>Arthropoda</taxon>
        <taxon>Hexapoda</taxon>
        <taxon>Insecta</taxon>
        <taxon>Pterygota</taxon>
        <taxon>Neoptera</taxon>
        <taxon>Paraneoptera</taxon>
        <taxon>Hemiptera</taxon>
        <taxon>Sternorrhyncha</taxon>
        <taxon>Aphidomorpha</taxon>
        <taxon>Aphidoidea</taxon>
        <taxon>Aphididae</taxon>
        <taxon>Aphidini</taxon>
        <taxon>Aphis</taxon>
        <taxon>Aphis</taxon>
    </lineage>
</organism>
<reference evidence="2 3" key="1">
    <citation type="submission" date="2019-08" db="EMBL/GenBank/DDBJ databases">
        <title>The genome of the soybean aphid Biotype 1, its phylome, world population structure and adaptation to the North American continent.</title>
        <authorList>
            <person name="Giordano R."/>
            <person name="Donthu R.K."/>
            <person name="Hernandez A.G."/>
            <person name="Wright C.L."/>
            <person name="Zimin A.V."/>
        </authorList>
    </citation>
    <scope>NUCLEOTIDE SEQUENCE [LARGE SCALE GENOMIC DNA]</scope>
    <source>
        <tissue evidence="2">Whole aphids</tissue>
    </source>
</reference>
<accession>A0A6G0U5N2</accession>
<name>A0A6G0U5N2_APHGL</name>
<dbReference type="EMBL" id="VYZN01000002">
    <property type="protein sequence ID" value="KAE9544431.1"/>
    <property type="molecule type" value="Genomic_DNA"/>
</dbReference>
<keyword evidence="1" id="KW-0472">Membrane</keyword>
<protein>
    <recommendedName>
        <fullName evidence="4">Transmembrane protein</fullName>
    </recommendedName>
</protein>
<evidence type="ECO:0000256" key="1">
    <source>
        <dbReference type="SAM" id="Phobius"/>
    </source>
</evidence>
<comment type="caution">
    <text evidence="2">The sequence shown here is derived from an EMBL/GenBank/DDBJ whole genome shotgun (WGS) entry which is preliminary data.</text>
</comment>
<dbReference type="Proteomes" id="UP000475862">
    <property type="component" value="Unassembled WGS sequence"/>
</dbReference>
<gene>
    <name evidence="2" type="ORF">AGLY_001610</name>
</gene>